<comment type="caution">
    <text evidence="2">The sequence shown here is derived from an EMBL/GenBank/DDBJ whole genome shotgun (WGS) entry which is preliminary data.</text>
</comment>
<proteinExistence type="predicted"/>
<keyword evidence="1" id="KW-1133">Transmembrane helix</keyword>
<feature type="transmembrane region" description="Helical" evidence="1">
    <location>
        <begin position="28"/>
        <end position="47"/>
    </location>
</feature>
<evidence type="ECO:0008006" key="4">
    <source>
        <dbReference type="Google" id="ProtNLM"/>
    </source>
</evidence>
<keyword evidence="1" id="KW-0472">Membrane</keyword>
<dbReference type="Proteomes" id="UP000031670">
    <property type="component" value="Unassembled WGS sequence"/>
</dbReference>
<gene>
    <name evidence="2" type="ORF">JCM19232_2550</name>
</gene>
<protein>
    <recommendedName>
        <fullName evidence="4">DUF4381 domain-containing protein</fullName>
    </recommendedName>
</protein>
<accession>A0A0B8P9T0</accession>
<dbReference type="AlphaFoldDB" id="A0A0B8P9T0"/>
<reference evidence="2 3" key="2">
    <citation type="submission" date="2015-01" db="EMBL/GenBank/DDBJ databases">
        <authorList>
            <consortium name="NBRP consortium"/>
            <person name="Sawabe T."/>
            <person name="Meirelles P."/>
            <person name="Feng G."/>
            <person name="Sayaka M."/>
            <person name="Hattori M."/>
            <person name="Ohkuma M."/>
        </authorList>
    </citation>
    <scope>NUCLEOTIDE SEQUENCE [LARGE SCALE GENOMIC DNA]</scope>
    <source>
        <strain evidence="2 3">JCM19232</strain>
    </source>
</reference>
<keyword evidence="1" id="KW-0812">Transmembrane</keyword>
<name>A0A0B8P9T0_9VIBR</name>
<evidence type="ECO:0000256" key="1">
    <source>
        <dbReference type="SAM" id="Phobius"/>
    </source>
</evidence>
<reference evidence="2 3" key="1">
    <citation type="submission" date="2015-01" db="EMBL/GenBank/DDBJ databases">
        <title>Vibrio sp. C5 JCM 19232 whole genome shotgun sequence.</title>
        <authorList>
            <person name="Sawabe T."/>
            <person name="Meirelles P."/>
            <person name="Feng G."/>
            <person name="Sayaka M."/>
            <person name="Hattori M."/>
            <person name="Ohkuma M."/>
        </authorList>
    </citation>
    <scope>NUCLEOTIDE SEQUENCE [LARGE SCALE GENOMIC DNA]</scope>
    <source>
        <strain evidence="2 3">JCM19232</strain>
    </source>
</reference>
<dbReference type="EMBL" id="BBSA01000009">
    <property type="protein sequence ID" value="GAM63570.1"/>
    <property type="molecule type" value="Genomic_DNA"/>
</dbReference>
<organism evidence="2 3">
    <name type="scientific">Vibrio ishigakensis</name>
    <dbReference type="NCBI Taxonomy" id="1481914"/>
    <lineage>
        <taxon>Bacteria</taxon>
        <taxon>Pseudomonadati</taxon>
        <taxon>Pseudomonadota</taxon>
        <taxon>Gammaproteobacteria</taxon>
        <taxon>Vibrionales</taxon>
        <taxon>Vibrionaceae</taxon>
        <taxon>Vibrio</taxon>
    </lineage>
</organism>
<sequence length="149" mass="17249">MKTLELDQQVFVVGTPSLLSSLPKLDQIWVYALLGVIALLWALKLAFNKIKRVPTLTPKQNKAPHSKLFLTAVKHKEYDKAIKLARELSQVKGVELDRFPLWQEMLEQTYSKSNKGFTHEQAMELLRLMSAMPSKQKTSFKFDWRLNPH</sequence>
<evidence type="ECO:0000313" key="3">
    <source>
        <dbReference type="Proteomes" id="UP000031670"/>
    </source>
</evidence>
<evidence type="ECO:0000313" key="2">
    <source>
        <dbReference type="EMBL" id="GAM63570.1"/>
    </source>
</evidence>